<gene>
    <name evidence="7" type="ORF">H9702_01535</name>
</gene>
<dbReference type="PANTHER" id="PTHR10534">
    <property type="entry name" value="PYRIDOXAL KINASE"/>
    <property type="match status" value="1"/>
</dbReference>
<evidence type="ECO:0000313" key="8">
    <source>
        <dbReference type="Proteomes" id="UP000823896"/>
    </source>
</evidence>
<evidence type="ECO:0000256" key="1">
    <source>
        <dbReference type="ARBA" id="ARBA00012104"/>
    </source>
</evidence>
<dbReference type="InterPro" id="IPR029056">
    <property type="entry name" value="Ribokinase-like"/>
</dbReference>
<reference evidence="7" key="1">
    <citation type="journal article" date="2021" name="PeerJ">
        <title>Extensive microbial diversity within the chicken gut microbiome revealed by metagenomics and culture.</title>
        <authorList>
            <person name="Gilroy R."/>
            <person name="Ravi A."/>
            <person name="Getino M."/>
            <person name="Pursley I."/>
            <person name="Horton D.L."/>
            <person name="Alikhan N.F."/>
            <person name="Baker D."/>
            <person name="Gharbi K."/>
            <person name="Hall N."/>
            <person name="Watson M."/>
            <person name="Adriaenssens E.M."/>
            <person name="Foster-Nyarko E."/>
            <person name="Jarju S."/>
            <person name="Secka A."/>
            <person name="Antonio M."/>
            <person name="Oren A."/>
            <person name="Chaudhuri R.R."/>
            <person name="La Ragione R."/>
            <person name="Hildebrand F."/>
            <person name="Pallen M.J."/>
        </authorList>
    </citation>
    <scope>NUCLEOTIDE SEQUENCE</scope>
    <source>
        <strain evidence="7">CHK187-11901</strain>
    </source>
</reference>
<dbReference type="GO" id="GO:0005524">
    <property type="term" value="F:ATP binding"/>
    <property type="evidence" value="ECO:0007669"/>
    <property type="project" value="UniProtKB-KW"/>
</dbReference>
<dbReference type="Pfam" id="PF08543">
    <property type="entry name" value="Phos_pyr_kin"/>
    <property type="match status" value="1"/>
</dbReference>
<reference evidence="7" key="2">
    <citation type="submission" date="2021-04" db="EMBL/GenBank/DDBJ databases">
        <authorList>
            <person name="Gilroy R."/>
        </authorList>
    </citation>
    <scope>NUCLEOTIDE SEQUENCE</scope>
    <source>
        <strain evidence="7">CHK187-11901</strain>
    </source>
</reference>
<dbReference type="Gene3D" id="3.40.1190.20">
    <property type="match status" value="1"/>
</dbReference>
<evidence type="ECO:0000313" key="7">
    <source>
        <dbReference type="EMBL" id="HJC35797.1"/>
    </source>
</evidence>
<protein>
    <recommendedName>
        <fullName evidence="1">pyridoxal kinase</fullName>
        <ecNumber evidence="1">2.7.1.35</ecNumber>
    </recommendedName>
</protein>
<evidence type="ECO:0000256" key="5">
    <source>
        <dbReference type="ARBA" id="ARBA00022840"/>
    </source>
</evidence>
<dbReference type="NCBIfam" id="NF005491">
    <property type="entry name" value="PRK07105.1"/>
    <property type="match status" value="1"/>
</dbReference>
<dbReference type="Proteomes" id="UP000823896">
    <property type="component" value="Unassembled WGS sequence"/>
</dbReference>
<sequence>MAQKQAAIFNDLSGFGRCSISVILPILSAMGHQGVAIPTAVLSMHTEFPNYHMTDLSDQLPAYLESYRKEGLRFDALCTGFLSNPTQAQIARSCLQLLKEDALVLIDPVLGDGGRPYPTITKEIIAQMRSLASEAGVLLPNLTELCLLCGRPYPDAFPSRDFLLSCCEELCAAGTSNVVVSGLELDGRCCSFIYADGKADEVWNEKVGDGRPGSGDVFAAVIAGSLLRHETLHQSVERAARFVETAMRQTLQEQIPHAWGLCFEGLLSELMPAAR</sequence>
<evidence type="ECO:0000256" key="2">
    <source>
        <dbReference type="ARBA" id="ARBA00022679"/>
    </source>
</evidence>
<dbReference type="GO" id="GO:0008478">
    <property type="term" value="F:pyridoxal kinase activity"/>
    <property type="evidence" value="ECO:0007669"/>
    <property type="project" value="UniProtKB-EC"/>
</dbReference>
<keyword evidence="5" id="KW-0067">ATP-binding</keyword>
<dbReference type="AlphaFoldDB" id="A0A9D2NPV4"/>
<organism evidence="7 8">
    <name type="scientific">Candidatus Merdibacter merdavium</name>
    <dbReference type="NCBI Taxonomy" id="2838692"/>
    <lineage>
        <taxon>Bacteria</taxon>
        <taxon>Bacillati</taxon>
        <taxon>Bacillota</taxon>
        <taxon>Erysipelotrichia</taxon>
        <taxon>Erysipelotrichales</taxon>
        <taxon>Erysipelotrichaceae</taxon>
        <taxon>Merdibacter</taxon>
    </lineage>
</organism>
<accession>A0A9D2NPV4</accession>
<name>A0A9D2NPV4_9FIRM</name>
<evidence type="ECO:0000256" key="3">
    <source>
        <dbReference type="ARBA" id="ARBA00022741"/>
    </source>
</evidence>
<dbReference type="PANTHER" id="PTHR10534:SF2">
    <property type="entry name" value="PYRIDOXAL KINASE"/>
    <property type="match status" value="1"/>
</dbReference>
<dbReference type="GO" id="GO:0009443">
    <property type="term" value="P:pyridoxal 5'-phosphate salvage"/>
    <property type="evidence" value="ECO:0007669"/>
    <property type="project" value="InterPro"/>
</dbReference>
<evidence type="ECO:0000259" key="6">
    <source>
        <dbReference type="Pfam" id="PF08543"/>
    </source>
</evidence>
<feature type="domain" description="Pyridoxamine kinase/Phosphomethylpyrimidine kinase" evidence="6">
    <location>
        <begin position="27"/>
        <end position="252"/>
    </location>
</feature>
<dbReference type="SUPFAM" id="SSF53613">
    <property type="entry name" value="Ribokinase-like"/>
    <property type="match status" value="1"/>
</dbReference>
<dbReference type="InterPro" id="IPR004625">
    <property type="entry name" value="PyrdxlKinase"/>
</dbReference>
<proteinExistence type="predicted"/>
<dbReference type="InterPro" id="IPR013749">
    <property type="entry name" value="PM/HMP-P_kinase-1"/>
</dbReference>
<dbReference type="GO" id="GO:0005829">
    <property type="term" value="C:cytosol"/>
    <property type="evidence" value="ECO:0007669"/>
    <property type="project" value="TreeGrafter"/>
</dbReference>
<keyword evidence="4 7" id="KW-0418">Kinase</keyword>
<evidence type="ECO:0000256" key="4">
    <source>
        <dbReference type="ARBA" id="ARBA00022777"/>
    </source>
</evidence>
<dbReference type="EC" id="2.7.1.35" evidence="1"/>
<keyword evidence="2 7" id="KW-0808">Transferase</keyword>
<dbReference type="EMBL" id="DWWM01000006">
    <property type="protein sequence ID" value="HJC35797.1"/>
    <property type="molecule type" value="Genomic_DNA"/>
</dbReference>
<keyword evidence="3" id="KW-0547">Nucleotide-binding</keyword>
<comment type="caution">
    <text evidence="7">The sequence shown here is derived from an EMBL/GenBank/DDBJ whole genome shotgun (WGS) entry which is preliminary data.</text>
</comment>